<proteinExistence type="predicted"/>
<keyword evidence="2" id="KW-1185">Reference proteome</keyword>
<feature type="non-terminal residue" evidence="1">
    <location>
        <position position="1"/>
    </location>
</feature>
<accession>A0ACC1LWR8</accession>
<gene>
    <name evidence="1" type="ORF">IWW38_005207</name>
</gene>
<name>A0ACC1LWR8_9FUNG</name>
<evidence type="ECO:0000313" key="2">
    <source>
        <dbReference type="Proteomes" id="UP001139981"/>
    </source>
</evidence>
<dbReference type="Proteomes" id="UP001139981">
    <property type="component" value="Unassembled WGS sequence"/>
</dbReference>
<sequence length="273" mass="29531">HRACDPCAEAVASLPEASSSSLALVESVQGSMAIENAYNIFRSDSATGESALGSSSQSGSAQGQRQAMVRRSSSASIRVCPVCDKDWATVWSDMGRVPGEGWQEAQERHIRECIEDTAAEMQGVRHRQPARAVRRSRSVQNRPSTDHVAAPVAQSAASQPRRSAGIMGLFERATSPVVDAGHREHPVDDSNDGGGPGHMSPPPPRSPQPPPGIKYVSYKLNGDTPLLGQECPICFEDFEPGQHVARLSCLCTYHVWCINDWTMRTPSCPVHYN</sequence>
<evidence type="ECO:0000313" key="1">
    <source>
        <dbReference type="EMBL" id="KAJ2886714.1"/>
    </source>
</evidence>
<reference evidence="1" key="1">
    <citation type="submission" date="2022-07" db="EMBL/GenBank/DDBJ databases">
        <title>Phylogenomic reconstructions and comparative analyses of Kickxellomycotina fungi.</title>
        <authorList>
            <person name="Reynolds N.K."/>
            <person name="Stajich J.E."/>
            <person name="Barry K."/>
            <person name="Grigoriev I.V."/>
            <person name="Crous P."/>
            <person name="Smith M.E."/>
        </authorList>
    </citation>
    <scope>NUCLEOTIDE SEQUENCE</scope>
    <source>
        <strain evidence="1">CBS 190363</strain>
    </source>
</reference>
<organism evidence="1 2">
    <name type="scientific">Coemansia aciculifera</name>
    <dbReference type="NCBI Taxonomy" id="417176"/>
    <lineage>
        <taxon>Eukaryota</taxon>
        <taxon>Fungi</taxon>
        <taxon>Fungi incertae sedis</taxon>
        <taxon>Zoopagomycota</taxon>
        <taxon>Kickxellomycotina</taxon>
        <taxon>Kickxellomycetes</taxon>
        <taxon>Kickxellales</taxon>
        <taxon>Kickxellaceae</taxon>
        <taxon>Coemansia</taxon>
    </lineage>
</organism>
<dbReference type="EMBL" id="JANBVB010002306">
    <property type="protein sequence ID" value="KAJ2886714.1"/>
    <property type="molecule type" value="Genomic_DNA"/>
</dbReference>
<comment type="caution">
    <text evidence="1">The sequence shown here is derived from an EMBL/GenBank/DDBJ whole genome shotgun (WGS) entry which is preliminary data.</text>
</comment>
<protein>
    <submittedName>
        <fullName evidence="1">Uncharacterized protein</fullName>
    </submittedName>
</protein>